<accession>M3A0H7</accession>
<evidence type="ECO:0000259" key="1">
    <source>
        <dbReference type="Pfam" id="PF24864"/>
    </source>
</evidence>
<dbReference type="Pfam" id="PF24864">
    <property type="entry name" value="DUF7730"/>
    <property type="match status" value="2"/>
</dbReference>
<dbReference type="PANTHER" id="PTHR42085:SF8">
    <property type="entry name" value="F-BOX DOMAIN-CONTAINING PROTEIN"/>
    <property type="match status" value="1"/>
</dbReference>
<gene>
    <name evidence="2" type="ORF">MYCFIDRAFT_200295</name>
</gene>
<dbReference type="EMBL" id="KB446564">
    <property type="protein sequence ID" value="EME77911.1"/>
    <property type="molecule type" value="Genomic_DNA"/>
</dbReference>
<dbReference type="AlphaFoldDB" id="M3A0H7"/>
<reference evidence="2 3" key="1">
    <citation type="journal article" date="2012" name="PLoS Pathog.">
        <title>Diverse lifestyles and strategies of plant pathogenesis encoded in the genomes of eighteen Dothideomycetes fungi.</title>
        <authorList>
            <person name="Ohm R.A."/>
            <person name="Feau N."/>
            <person name="Henrissat B."/>
            <person name="Schoch C.L."/>
            <person name="Horwitz B.A."/>
            <person name="Barry K.W."/>
            <person name="Condon B.J."/>
            <person name="Copeland A.C."/>
            <person name="Dhillon B."/>
            <person name="Glaser F."/>
            <person name="Hesse C.N."/>
            <person name="Kosti I."/>
            <person name="LaButti K."/>
            <person name="Lindquist E.A."/>
            <person name="Lucas S."/>
            <person name="Salamov A.A."/>
            <person name="Bradshaw R.E."/>
            <person name="Ciuffetti L."/>
            <person name="Hamelin R.C."/>
            <person name="Kema G.H.J."/>
            <person name="Lawrence C."/>
            <person name="Scott J.A."/>
            <person name="Spatafora J.W."/>
            <person name="Turgeon B.G."/>
            <person name="de Wit P.J.G.M."/>
            <person name="Zhong S."/>
            <person name="Goodwin S.B."/>
            <person name="Grigoriev I.V."/>
        </authorList>
    </citation>
    <scope>NUCLEOTIDE SEQUENCE [LARGE SCALE GENOMIC DNA]</scope>
    <source>
        <strain evidence="2 3">CIRAD86</strain>
    </source>
</reference>
<dbReference type="InterPro" id="IPR056632">
    <property type="entry name" value="DUF7730"/>
</dbReference>
<dbReference type="GeneID" id="19335857"/>
<proteinExistence type="predicted"/>
<dbReference type="KEGG" id="pfj:MYCFIDRAFT_200295"/>
<dbReference type="Proteomes" id="UP000016932">
    <property type="component" value="Unassembled WGS sequence"/>
</dbReference>
<name>M3A0H7_PSEFD</name>
<dbReference type="RefSeq" id="XP_007931656.1">
    <property type="nucleotide sequence ID" value="XM_007933465.1"/>
</dbReference>
<dbReference type="HOGENOM" id="CLU_581553_0_0_1"/>
<evidence type="ECO:0000313" key="3">
    <source>
        <dbReference type="Proteomes" id="UP000016932"/>
    </source>
</evidence>
<feature type="domain" description="DUF7730" evidence="1">
    <location>
        <begin position="5"/>
        <end position="96"/>
    </location>
</feature>
<keyword evidence="3" id="KW-1185">Reference proteome</keyword>
<organism evidence="2 3">
    <name type="scientific">Pseudocercospora fijiensis (strain CIRAD86)</name>
    <name type="common">Black leaf streak disease fungus</name>
    <name type="synonym">Mycosphaerella fijiensis</name>
    <dbReference type="NCBI Taxonomy" id="383855"/>
    <lineage>
        <taxon>Eukaryota</taxon>
        <taxon>Fungi</taxon>
        <taxon>Dikarya</taxon>
        <taxon>Ascomycota</taxon>
        <taxon>Pezizomycotina</taxon>
        <taxon>Dothideomycetes</taxon>
        <taxon>Dothideomycetidae</taxon>
        <taxon>Mycosphaerellales</taxon>
        <taxon>Mycosphaerellaceae</taxon>
        <taxon>Pseudocercospora</taxon>
    </lineage>
</organism>
<dbReference type="OrthoDB" id="3650777at2759"/>
<dbReference type="InterPro" id="IPR038883">
    <property type="entry name" value="AN11006-like"/>
</dbReference>
<dbReference type="PANTHER" id="PTHR42085">
    <property type="entry name" value="F-BOX DOMAIN-CONTAINING PROTEIN"/>
    <property type="match status" value="1"/>
</dbReference>
<protein>
    <recommendedName>
        <fullName evidence="1">DUF7730 domain-containing protein</fullName>
    </recommendedName>
</protein>
<evidence type="ECO:0000313" key="2">
    <source>
        <dbReference type="EMBL" id="EME77911.1"/>
    </source>
</evidence>
<dbReference type="eggNOG" id="ENOG502T4XC">
    <property type="taxonomic scope" value="Eukaryota"/>
</dbReference>
<feature type="domain" description="DUF7730" evidence="1">
    <location>
        <begin position="267"/>
        <end position="324"/>
    </location>
</feature>
<sequence>MSCNTKQSPFPFLSLPPELRDQIYTALLSAQHSIDIFRYQKRFTCTKSSDSNDENPEGVHIPVSILRICKQIHAEATPVLYSSNKFVFTFPSVLTGFLEGTRAARWMMDVAINYPGNRVEILGSLKVLEMGVVRLERLELGGAIGNCLLLRRLRRSWWSCATFCCQVHRLHSSSVRTALQYSGRRMRTITSMMDREQKHDIITMGNTLSTPRNSTVQTEKAPVGFFDLSPELRNKIYRHALVLPESIQLDRAYDNEKGTLFVIDDYQAKQLSLPLLRTCRQMHQEATSIFYGENIFQFHHASWMTIFLPKQIKHSIQHLRYVEIINLNDDLRTITRYLSPAKNLITLALPYDMVEDLFLVEEDDEEDEEIEIDLDDSEEDDDREIDLDQESLTPIAFHIAEQLEPFAQALFETQKDDLKVLSVFKFRYWDLLSTSLYQTQPALALQAAVRECLQSMLSENDDGPACCTEV</sequence>
<dbReference type="VEuPathDB" id="FungiDB:MYCFIDRAFT_200295"/>